<gene>
    <name evidence="2" type="ORF">NGAL_HAMBI1189_57370</name>
</gene>
<evidence type="ECO:0000256" key="1">
    <source>
        <dbReference type="SAM" id="MobiDB-lite"/>
    </source>
</evidence>
<dbReference type="EMBL" id="CCRK01000030">
    <property type="protein sequence ID" value="CDZ54903.1"/>
    <property type="molecule type" value="Genomic_DNA"/>
</dbReference>
<evidence type="ECO:0000313" key="3">
    <source>
        <dbReference type="Proteomes" id="UP000039660"/>
    </source>
</evidence>
<dbReference type="Proteomes" id="UP000039660">
    <property type="component" value="Unassembled WGS sequence"/>
</dbReference>
<protein>
    <submittedName>
        <fullName evidence="2">Uncharacterized protein</fullName>
    </submittedName>
</protein>
<name>A0A0T7H650_NEOGA</name>
<dbReference type="AlphaFoldDB" id="A0A0T7H650"/>
<organism evidence="2 3">
    <name type="scientific">Neorhizobium galegae bv. officinalis</name>
    <dbReference type="NCBI Taxonomy" id="323656"/>
    <lineage>
        <taxon>Bacteria</taxon>
        <taxon>Pseudomonadati</taxon>
        <taxon>Pseudomonadota</taxon>
        <taxon>Alphaproteobacteria</taxon>
        <taxon>Hyphomicrobiales</taxon>
        <taxon>Rhizobiaceae</taxon>
        <taxon>Rhizobium/Agrobacterium group</taxon>
        <taxon>Neorhizobium</taxon>
    </lineage>
</organism>
<sequence>MQRRGLSSWAAVKRRQMRSRRAFPEQPRTAEQGTPAAIPAERNPGECTTASAPTRSWPRSAGCTNRQRNCRLTTWAELSAPIARPSAGLIWRSGSWRPCRTIFWQPTISTGSTATRGQEHASAEPGRLRPDITAIEIKQRASGDNIGDRLVAGHAAIPALDRMLDELEHQRLALARQLGDLPATTGPAMMPLLLSGGLLTSAIAAIRTMLSTRENSVDETWISIARQLIKKVVIAPSKDASRRTLGYTAAWLRS</sequence>
<reference evidence="2 3" key="1">
    <citation type="submission" date="2014-08" db="EMBL/GenBank/DDBJ databases">
        <authorList>
            <person name="Chen Y.-H."/>
        </authorList>
    </citation>
    <scope>NUCLEOTIDE SEQUENCE [LARGE SCALE GENOMIC DNA]</scope>
</reference>
<proteinExistence type="predicted"/>
<evidence type="ECO:0000313" key="2">
    <source>
        <dbReference type="EMBL" id="CDZ54903.1"/>
    </source>
</evidence>
<feature type="region of interest" description="Disordered" evidence="1">
    <location>
        <begin position="1"/>
        <end position="63"/>
    </location>
</feature>
<accession>A0A0T7H650</accession>
<feature type="compositionally biased region" description="Basic residues" evidence="1">
    <location>
        <begin position="12"/>
        <end position="21"/>
    </location>
</feature>